<evidence type="ECO:0000259" key="10">
    <source>
        <dbReference type="Pfam" id="PF16916"/>
    </source>
</evidence>
<dbReference type="GO" id="GO:0030003">
    <property type="term" value="P:intracellular monoatomic cation homeostasis"/>
    <property type="evidence" value="ECO:0007669"/>
    <property type="project" value="UniProtKB-ARBA"/>
</dbReference>
<dbReference type="InterPro" id="IPR058533">
    <property type="entry name" value="Cation_efflux_TM"/>
</dbReference>
<dbReference type="Gene3D" id="1.20.1510.10">
    <property type="entry name" value="Cation efflux protein transmembrane domain"/>
    <property type="match status" value="1"/>
</dbReference>
<keyword evidence="4 8" id="KW-1133">Transmembrane helix</keyword>
<proteinExistence type="predicted"/>
<evidence type="ECO:0000256" key="6">
    <source>
        <dbReference type="ARBA" id="ARBA00023136"/>
    </source>
</evidence>
<gene>
    <name evidence="11" type="ORF">AMAG_13111</name>
</gene>
<dbReference type="InterPro" id="IPR050291">
    <property type="entry name" value="CDF_Transporter"/>
</dbReference>
<keyword evidence="3 8" id="KW-0812">Transmembrane</keyword>
<evidence type="ECO:0000313" key="11">
    <source>
        <dbReference type="EMBL" id="KNE67924.1"/>
    </source>
</evidence>
<dbReference type="Pfam" id="PF16916">
    <property type="entry name" value="ZT_dimer"/>
    <property type="match status" value="1"/>
</dbReference>
<dbReference type="eggNOG" id="KOG1485">
    <property type="taxonomic scope" value="Eukaryota"/>
</dbReference>
<dbReference type="Proteomes" id="UP000054350">
    <property type="component" value="Unassembled WGS sequence"/>
</dbReference>
<evidence type="ECO:0000256" key="7">
    <source>
        <dbReference type="SAM" id="MobiDB-lite"/>
    </source>
</evidence>
<feature type="domain" description="Cation efflux protein transmembrane" evidence="9">
    <location>
        <begin position="142"/>
        <end position="333"/>
    </location>
</feature>
<dbReference type="InterPro" id="IPR027470">
    <property type="entry name" value="Cation_efflux_CTD"/>
</dbReference>
<feature type="compositionally biased region" description="Low complexity" evidence="7">
    <location>
        <begin position="37"/>
        <end position="47"/>
    </location>
</feature>
<dbReference type="SUPFAM" id="SSF160240">
    <property type="entry name" value="Cation efflux protein cytoplasmic domain-like"/>
    <property type="match status" value="1"/>
</dbReference>
<dbReference type="STRING" id="578462.A0A0L0SZY7"/>
<name>A0A0L0SZY7_ALLM3</name>
<dbReference type="GO" id="GO:0016020">
    <property type="term" value="C:membrane"/>
    <property type="evidence" value="ECO:0007669"/>
    <property type="project" value="InterPro"/>
</dbReference>
<dbReference type="FunFam" id="3.30.70.1350:FF:000001">
    <property type="entry name" value="Metal tolerance protein 11"/>
    <property type="match status" value="1"/>
</dbReference>
<feature type="transmembrane region" description="Helical" evidence="8">
    <location>
        <begin position="248"/>
        <end position="267"/>
    </location>
</feature>
<evidence type="ECO:0000256" key="2">
    <source>
        <dbReference type="ARBA" id="ARBA00022448"/>
    </source>
</evidence>
<comment type="subcellular location">
    <subcellularLocation>
        <location evidence="1">Endomembrane system</location>
        <topology evidence="1">Multi-pass membrane protein</topology>
    </subcellularLocation>
</comment>
<keyword evidence="5" id="KW-0406">Ion transport</keyword>
<keyword evidence="12" id="KW-1185">Reference proteome</keyword>
<dbReference type="OrthoDB" id="78296at2759"/>
<feature type="domain" description="Cation efflux protein cytoplasmic" evidence="10">
    <location>
        <begin position="339"/>
        <end position="413"/>
    </location>
</feature>
<feature type="transmembrane region" description="Helical" evidence="8">
    <location>
        <begin position="167"/>
        <end position="187"/>
    </location>
</feature>
<evidence type="ECO:0000256" key="8">
    <source>
        <dbReference type="SAM" id="Phobius"/>
    </source>
</evidence>
<dbReference type="Pfam" id="PF01545">
    <property type="entry name" value="Cation_efflux"/>
    <property type="match status" value="1"/>
</dbReference>
<organism evidence="11 12">
    <name type="scientific">Allomyces macrogynus (strain ATCC 38327)</name>
    <name type="common">Allomyces javanicus var. macrogynus</name>
    <dbReference type="NCBI Taxonomy" id="578462"/>
    <lineage>
        <taxon>Eukaryota</taxon>
        <taxon>Fungi</taxon>
        <taxon>Fungi incertae sedis</taxon>
        <taxon>Blastocladiomycota</taxon>
        <taxon>Blastocladiomycetes</taxon>
        <taxon>Blastocladiales</taxon>
        <taxon>Blastocladiaceae</taxon>
        <taxon>Allomyces</taxon>
    </lineage>
</organism>
<evidence type="ECO:0000256" key="4">
    <source>
        <dbReference type="ARBA" id="ARBA00022989"/>
    </source>
</evidence>
<dbReference type="InterPro" id="IPR036837">
    <property type="entry name" value="Cation_efflux_CTD_sf"/>
</dbReference>
<dbReference type="SUPFAM" id="SSF161111">
    <property type="entry name" value="Cation efflux protein transmembrane domain-like"/>
    <property type="match status" value="1"/>
</dbReference>
<dbReference type="FunFam" id="1.20.1510.10:FF:000005">
    <property type="entry name" value="Putative Cation diffusion facilitator 1"/>
    <property type="match status" value="1"/>
</dbReference>
<dbReference type="InterPro" id="IPR027469">
    <property type="entry name" value="Cation_efflux_TMD_sf"/>
</dbReference>
<dbReference type="GO" id="GO:0098771">
    <property type="term" value="P:inorganic ion homeostasis"/>
    <property type="evidence" value="ECO:0007669"/>
    <property type="project" value="UniProtKB-ARBA"/>
</dbReference>
<keyword evidence="6 8" id="KW-0472">Membrane</keyword>
<dbReference type="GO" id="GO:0008324">
    <property type="term" value="F:monoatomic cation transmembrane transporter activity"/>
    <property type="evidence" value="ECO:0007669"/>
    <property type="project" value="InterPro"/>
</dbReference>
<feature type="transmembrane region" description="Helical" evidence="8">
    <location>
        <begin position="301"/>
        <end position="321"/>
    </location>
</feature>
<evidence type="ECO:0000256" key="5">
    <source>
        <dbReference type="ARBA" id="ARBA00023065"/>
    </source>
</evidence>
<reference evidence="12" key="2">
    <citation type="submission" date="2009-11" db="EMBL/GenBank/DDBJ databases">
        <title>The Genome Sequence of Allomyces macrogynus strain ATCC 38327.</title>
        <authorList>
            <consortium name="The Broad Institute Genome Sequencing Platform"/>
            <person name="Russ C."/>
            <person name="Cuomo C."/>
            <person name="Shea T."/>
            <person name="Young S.K."/>
            <person name="Zeng Q."/>
            <person name="Koehrsen M."/>
            <person name="Haas B."/>
            <person name="Borodovsky M."/>
            <person name="Guigo R."/>
            <person name="Alvarado L."/>
            <person name="Berlin A."/>
            <person name="Borenstein D."/>
            <person name="Chen Z."/>
            <person name="Engels R."/>
            <person name="Freedman E."/>
            <person name="Gellesch M."/>
            <person name="Goldberg J."/>
            <person name="Griggs A."/>
            <person name="Gujja S."/>
            <person name="Heiman D."/>
            <person name="Hepburn T."/>
            <person name="Howarth C."/>
            <person name="Jen D."/>
            <person name="Larson L."/>
            <person name="Lewis B."/>
            <person name="Mehta T."/>
            <person name="Park D."/>
            <person name="Pearson M."/>
            <person name="Roberts A."/>
            <person name="Saif S."/>
            <person name="Shenoy N."/>
            <person name="Sisk P."/>
            <person name="Stolte C."/>
            <person name="Sykes S."/>
            <person name="Walk T."/>
            <person name="White J."/>
            <person name="Yandava C."/>
            <person name="Burger G."/>
            <person name="Gray M.W."/>
            <person name="Holland P.W.H."/>
            <person name="King N."/>
            <person name="Lang F.B.F."/>
            <person name="Roger A.J."/>
            <person name="Ruiz-Trillo I."/>
            <person name="Lander E."/>
            <person name="Nusbaum C."/>
        </authorList>
    </citation>
    <scope>NUCLEOTIDE SEQUENCE [LARGE SCALE GENOMIC DNA]</scope>
    <source>
        <strain evidence="12">ATCC 38327</strain>
    </source>
</reference>
<sequence>MASNFPSASPIAQSPMPFAPSPTAFDMIPLVAAAGASSSVSPSTPRVPMMPEPPRLRSASTSVSTESLQHPWLSEGLTHRLTNSRKSPEELKQLRKTSGASGKKVVQFYEEQNELIDDLLAPISDNSAEQADTDRKVTMAVQLSLAANVVLFCCQVTAASLSGSLSLLGTATDAFMDLLSGMVLLLADRAAKRQNVLDYPTGKKRYETIGIIVFSCLMAALSLQLVIQGATTLIAFEEKIPTMSWQEIVLICVALCVKVALFFYCYALRRSNTAKTLATDHSNDLTLNTFGLTMALLGTKVIWWIDPIGAIVIGLLILRSWSASAWENIQLLVGRSAPPAFLNKITYIAATHHAKIRQVDTCKAYYLGNSMFVEVDIVLPPEMTLHESHDIGESLQKKLEMLPNVERAFVHCDYEFDHRPEH</sequence>
<dbReference type="PANTHER" id="PTHR43840">
    <property type="entry name" value="MITOCHONDRIAL METAL TRANSPORTER 1-RELATED"/>
    <property type="match status" value="1"/>
</dbReference>
<dbReference type="Gene3D" id="3.30.70.1350">
    <property type="entry name" value="Cation efflux protein, cytoplasmic domain"/>
    <property type="match status" value="1"/>
</dbReference>
<dbReference type="AlphaFoldDB" id="A0A0L0SZY7"/>
<feature type="transmembrane region" description="Helical" evidence="8">
    <location>
        <begin position="208"/>
        <end position="236"/>
    </location>
</feature>
<dbReference type="NCBIfam" id="TIGR01297">
    <property type="entry name" value="CDF"/>
    <property type="match status" value="1"/>
</dbReference>
<reference evidence="11 12" key="1">
    <citation type="submission" date="2009-11" db="EMBL/GenBank/DDBJ databases">
        <title>Annotation of Allomyces macrogynus ATCC 38327.</title>
        <authorList>
            <consortium name="The Broad Institute Genome Sequencing Platform"/>
            <person name="Russ C."/>
            <person name="Cuomo C."/>
            <person name="Burger G."/>
            <person name="Gray M.W."/>
            <person name="Holland P.W.H."/>
            <person name="King N."/>
            <person name="Lang F.B.F."/>
            <person name="Roger A.J."/>
            <person name="Ruiz-Trillo I."/>
            <person name="Young S.K."/>
            <person name="Zeng Q."/>
            <person name="Gargeya S."/>
            <person name="Fitzgerald M."/>
            <person name="Haas B."/>
            <person name="Abouelleil A."/>
            <person name="Alvarado L."/>
            <person name="Arachchi H.M."/>
            <person name="Berlin A."/>
            <person name="Chapman S.B."/>
            <person name="Gearin G."/>
            <person name="Goldberg J."/>
            <person name="Griggs A."/>
            <person name="Gujja S."/>
            <person name="Hansen M."/>
            <person name="Heiman D."/>
            <person name="Howarth C."/>
            <person name="Larimer J."/>
            <person name="Lui A."/>
            <person name="MacDonald P.J.P."/>
            <person name="McCowen C."/>
            <person name="Montmayeur A."/>
            <person name="Murphy C."/>
            <person name="Neiman D."/>
            <person name="Pearson M."/>
            <person name="Priest M."/>
            <person name="Roberts A."/>
            <person name="Saif S."/>
            <person name="Shea T."/>
            <person name="Sisk P."/>
            <person name="Stolte C."/>
            <person name="Sykes S."/>
            <person name="Wortman J."/>
            <person name="Nusbaum C."/>
            <person name="Birren B."/>
        </authorList>
    </citation>
    <scope>NUCLEOTIDE SEQUENCE [LARGE SCALE GENOMIC DNA]</scope>
    <source>
        <strain evidence="11 12">ATCC 38327</strain>
    </source>
</reference>
<accession>A0A0L0SZY7</accession>
<evidence type="ECO:0000259" key="9">
    <source>
        <dbReference type="Pfam" id="PF01545"/>
    </source>
</evidence>
<dbReference type="EMBL" id="GG745355">
    <property type="protein sequence ID" value="KNE67924.1"/>
    <property type="molecule type" value="Genomic_DNA"/>
</dbReference>
<evidence type="ECO:0000313" key="12">
    <source>
        <dbReference type="Proteomes" id="UP000054350"/>
    </source>
</evidence>
<dbReference type="GO" id="GO:0012505">
    <property type="term" value="C:endomembrane system"/>
    <property type="evidence" value="ECO:0007669"/>
    <property type="project" value="UniProtKB-SubCell"/>
</dbReference>
<feature type="transmembrane region" description="Helical" evidence="8">
    <location>
        <begin position="143"/>
        <end position="161"/>
    </location>
</feature>
<evidence type="ECO:0000256" key="3">
    <source>
        <dbReference type="ARBA" id="ARBA00022692"/>
    </source>
</evidence>
<dbReference type="OMA" id="QKVDTCR"/>
<protein>
    <submittedName>
        <fullName evidence="11">Cation diffusion facilitator family transporter</fullName>
    </submittedName>
</protein>
<feature type="region of interest" description="Disordered" evidence="7">
    <location>
        <begin position="37"/>
        <end position="58"/>
    </location>
</feature>
<dbReference type="InterPro" id="IPR002524">
    <property type="entry name" value="Cation_efflux"/>
</dbReference>
<dbReference type="VEuPathDB" id="FungiDB:AMAG_13111"/>
<dbReference type="PANTHER" id="PTHR43840:SF13">
    <property type="entry name" value="CATION EFFLUX PROTEIN CYTOPLASMIC DOMAIN-CONTAINING PROTEIN"/>
    <property type="match status" value="1"/>
</dbReference>
<keyword evidence="2" id="KW-0813">Transport</keyword>
<evidence type="ECO:0000256" key="1">
    <source>
        <dbReference type="ARBA" id="ARBA00004127"/>
    </source>
</evidence>